<keyword evidence="3 7" id="KW-0808">Transferase</keyword>
<dbReference type="HAMAP" id="MF_01147">
    <property type="entry name" value="Lgt"/>
    <property type="match status" value="1"/>
</dbReference>
<gene>
    <name evidence="7 9" type="primary">lgt</name>
    <name evidence="9" type="ORF">GCM10009836_15850</name>
</gene>
<evidence type="ECO:0000256" key="1">
    <source>
        <dbReference type="ARBA" id="ARBA00007150"/>
    </source>
</evidence>
<feature type="transmembrane region" description="Helical" evidence="7">
    <location>
        <begin position="207"/>
        <end position="224"/>
    </location>
</feature>
<dbReference type="Pfam" id="PF01790">
    <property type="entry name" value="LGT"/>
    <property type="match status" value="1"/>
</dbReference>
<feature type="transmembrane region" description="Helical" evidence="7">
    <location>
        <begin position="236"/>
        <end position="253"/>
    </location>
</feature>
<keyword evidence="4 7" id="KW-0812">Transmembrane</keyword>
<protein>
    <recommendedName>
        <fullName evidence="7">Phosphatidylglycerol--prolipoprotein diacylglyceryl transferase</fullName>
        <ecNumber evidence="7">2.5.1.145</ecNumber>
    </recommendedName>
</protein>
<comment type="function">
    <text evidence="7">Catalyzes the transfer of the diacylglyceryl group from phosphatidylglycerol to the sulfhydryl group of the N-terminal cysteine of a prolipoprotein, the first step in the formation of mature lipoproteins.</text>
</comment>
<evidence type="ECO:0000256" key="6">
    <source>
        <dbReference type="ARBA" id="ARBA00023136"/>
    </source>
</evidence>
<dbReference type="Proteomes" id="UP001500449">
    <property type="component" value="Unassembled WGS sequence"/>
</dbReference>
<feature type="transmembrane region" description="Helical" evidence="7">
    <location>
        <begin position="103"/>
        <end position="125"/>
    </location>
</feature>
<keyword evidence="2 7" id="KW-1003">Cell membrane</keyword>
<comment type="similarity">
    <text evidence="1 7">Belongs to the Lgt family.</text>
</comment>
<evidence type="ECO:0000313" key="9">
    <source>
        <dbReference type="EMBL" id="GAA1837904.1"/>
    </source>
</evidence>
<feature type="transmembrane region" description="Helical" evidence="7">
    <location>
        <begin position="62"/>
        <end position="83"/>
    </location>
</feature>
<dbReference type="PROSITE" id="PS01311">
    <property type="entry name" value="LGT"/>
    <property type="match status" value="1"/>
</dbReference>
<keyword evidence="6 7" id="KW-0472">Membrane</keyword>
<evidence type="ECO:0000256" key="2">
    <source>
        <dbReference type="ARBA" id="ARBA00022475"/>
    </source>
</evidence>
<evidence type="ECO:0000256" key="5">
    <source>
        <dbReference type="ARBA" id="ARBA00022989"/>
    </source>
</evidence>
<name>A0ABN2MUE2_9PSEU</name>
<comment type="catalytic activity">
    <reaction evidence="7">
        <text>L-cysteinyl-[prolipoprotein] + a 1,2-diacyl-sn-glycero-3-phospho-(1'-sn-glycerol) = an S-1,2-diacyl-sn-glyceryl-L-cysteinyl-[prolipoprotein] + sn-glycerol 1-phosphate + H(+)</text>
        <dbReference type="Rhea" id="RHEA:56712"/>
        <dbReference type="Rhea" id="RHEA-COMP:14679"/>
        <dbReference type="Rhea" id="RHEA-COMP:14680"/>
        <dbReference type="ChEBI" id="CHEBI:15378"/>
        <dbReference type="ChEBI" id="CHEBI:29950"/>
        <dbReference type="ChEBI" id="CHEBI:57685"/>
        <dbReference type="ChEBI" id="CHEBI:64716"/>
        <dbReference type="ChEBI" id="CHEBI:140658"/>
        <dbReference type="EC" id="2.5.1.145"/>
    </reaction>
</comment>
<feature type="transmembrane region" description="Helical" evidence="7">
    <location>
        <begin position="31"/>
        <end position="50"/>
    </location>
</feature>
<proteinExistence type="inferred from homology"/>
<feature type="compositionally biased region" description="Basic and acidic residues" evidence="8">
    <location>
        <begin position="320"/>
        <end position="329"/>
    </location>
</feature>
<evidence type="ECO:0000256" key="7">
    <source>
        <dbReference type="HAMAP-Rule" id="MF_01147"/>
    </source>
</evidence>
<keyword evidence="10" id="KW-1185">Reference proteome</keyword>
<feature type="binding site" evidence="7">
    <location>
        <position position="153"/>
    </location>
    <ligand>
        <name>a 1,2-diacyl-sn-glycero-3-phospho-(1'-sn-glycerol)</name>
        <dbReference type="ChEBI" id="CHEBI:64716"/>
    </ligand>
</feature>
<comment type="pathway">
    <text evidence="7">Protein modification; lipoprotein biosynthesis (diacylglyceryl transfer).</text>
</comment>
<accession>A0ABN2MUE2</accession>
<dbReference type="PANTHER" id="PTHR30589:SF0">
    <property type="entry name" value="PHOSPHATIDYLGLYCEROL--PROLIPOPROTEIN DIACYLGLYCERYL TRANSFERASE"/>
    <property type="match status" value="1"/>
</dbReference>
<dbReference type="EC" id="2.5.1.145" evidence="7"/>
<reference evidence="9 10" key="1">
    <citation type="journal article" date="2019" name="Int. J. Syst. Evol. Microbiol.">
        <title>The Global Catalogue of Microorganisms (GCM) 10K type strain sequencing project: providing services to taxonomists for standard genome sequencing and annotation.</title>
        <authorList>
            <consortium name="The Broad Institute Genomics Platform"/>
            <consortium name="The Broad Institute Genome Sequencing Center for Infectious Disease"/>
            <person name="Wu L."/>
            <person name="Ma J."/>
        </authorList>
    </citation>
    <scope>NUCLEOTIDE SEQUENCE [LARGE SCALE GENOMIC DNA]</scope>
    <source>
        <strain evidence="9 10">JCM 16009</strain>
    </source>
</reference>
<evidence type="ECO:0000256" key="3">
    <source>
        <dbReference type="ARBA" id="ARBA00022679"/>
    </source>
</evidence>
<dbReference type="NCBIfam" id="TIGR00544">
    <property type="entry name" value="lgt"/>
    <property type="match status" value="1"/>
</dbReference>
<comment type="subcellular location">
    <subcellularLocation>
        <location evidence="7">Cell membrane</location>
        <topology evidence="7">Multi-pass membrane protein</topology>
    </subcellularLocation>
</comment>
<dbReference type="EMBL" id="BAAAQK010000004">
    <property type="protein sequence ID" value="GAA1837904.1"/>
    <property type="molecule type" value="Genomic_DNA"/>
</dbReference>
<evidence type="ECO:0000256" key="4">
    <source>
        <dbReference type="ARBA" id="ARBA00022692"/>
    </source>
</evidence>
<evidence type="ECO:0000256" key="8">
    <source>
        <dbReference type="SAM" id="MobiDB-lite"/>
    </source>
</evidence>
<dbReference type="InterPro" id="IPR001640">
    <property type="entry name" value="Lgt"/>
</dbReference>
<dbReference type="PANTHER" id="PTHR30589">
    <property type="entry name" value="PROLIPOPROTEIN DIACYLGLYCERYL TRANSFERASE"/>
    <property type="match status" value="1"/>
</dbReference>
<organism evidence="9 10">
    <name type="scientific">Pseudonocardia ailaonensis</name>
    <dbReference type="NCBI Taxonomy" id="367279"/>
    <lineage>
        <taxon>Bacteria</taxon>
        <taxon>Bacillati</taxon>
        <taxon>Actinomycetota</taxon>
        <taxon>Actinomycetes</taxon>
        <taxon>Pseudonocardiales</taxon>
        <taxon>Pseudonocardiaceae</taxon>
        <taxon>Pseudonocardia</taxon>
    </lineage>
</organism>
<feature type="transmembrane region" description="Helical" evidence="7">
    <location>
        <begin position="132"/>
        <end position="152"/>
    </location>
</feature>
<dbReference type="RefSeq" id="WP_344413997.1">
    <property type="nucleotide sequence ID" value="NZ_BAAAQK010000004.1"/>
</dbReference>
<sequence>MSGPRYGGPVTTALLAYIPSPDRGVWYVGPIPIRAYALFIILGIVVAIWWGEKRFVARGGPAGTVVDVAVFAVPFGLVGGRLYHLATDWRTYFGPGGNPVNALKIWEGGLGIWGAIALGAVGAWIGCRRRKVPLPFFADAVAPGIVVAQAIGRLGNYFNQELYGAPTTLPWGLEIYERVDPATGASDPLGGVAVDTATPIAIVQPTFLYELLINLAVAGLIVLADRRFRLGHGRVFALYVAGYTFGRFWIEIMRTDPATRVFGDIRINVVVAAGVFLLAVVYLVVAPRGREELPAEVFERAGVEPPGADGPAEADTAENADEKAGDRTP</sequence>
<comment type="caution">
    <text evidence="9">The sequence shown here is derived from an EMBL/GenBank/DDBJ whole genome shotgun (WGS) entry which is preliminary data.</text>
</comment>
<feature type="region of interest" description="Disordered" evidence="8">
    <location>
        <begin position="300"/>
        <end position="329"/>
    </location>
</feature>
<dbReference type="GO" id="GO:0016740">
    <property type="term" value="F:transferase activity"/>
    <property type="evidence" value="ECO:0007669"/>
    <property type="project" value="UniProtKB-KW"/>
</dbReference>
<feature type="transmembrane region" description="Helical" evidence="7">
    <location>
        <begin position="265"/>
        <end position="285"/>
    </location>
</feature>
<keyword evidence="5 7" id="KW-1133">Transmembrane helix</keyword>
<evidence type="ECO:0000313" key="10">
    <source>
        <dbReference type="Proteomes" id="UP001500449"/>
    </source>
</evidence>